<dbReference type="InterPro" id="IPR038670">
    <property type="entry name" value="HslJ-like_sf"/>
</dbReference>
<dbReference type="Pfam" id="PF03724">
    <property type="entry name" value="META"/>
    <property type="match status" value="1"/>
</dbReference>
<protein>
    <submittedName>
        <fullName evidence="8">META domain-containing protein</fullName>
    </submittedName>
</protein>
<dbReference type="InterPro" id="IPR005184">
    <property type="entry name" value="DUF306_Meta_HslJ"/>
</dbReference>
<gene>
    <name evidence="8" type="ORF">PVT71_03470</name>
</gene>
<dbReference type="Gene3D" id="2.40.128.200">
    <property type="match status" value="1"/>
</dbReference>
<feature type="chain" id="PRO_5043482002" evidence="5">
    <location>
        <begin position="20"/>
        <end position="208"/>
    </location>
</feature>
<feature type="domain" description="C-type lysozyme inhibitor" evidence="7">
    <location>
        <begin position="30"/>
        <end position="91"/>
    </location>
</feature>
<dbReference type="InterPro" id="IPR036328">
    <property type="entry name" value="MliC_sf"/>
</dbReference>
<dbReference type="Pfam" id="PF09864">
    <property type="entry name" value="MliC"/>
    <property type="match status" value="1"/>
</dbReference>
<dbReference type="RefSeq" id="WP_353473101.1">
    <property type="nucleotide sequence ID" value="NZ_CP123384.1"/>
</dbReference>
<evidence type="ECO:0000313" key="8">
    <source>
        <dbReference type="EMBL" id="XCC94283.1"/>
    </source>
</evidence>
<accession>A0AAU8AH56</accession>
<evidence type="ECO:0000256" key="5">
    <source>
        <dbReference type="SAM" id="SignalP"/>
    </source>
</evidence>
<dbReference type="EMBL" id="CP123384">
    <property type="protein sequence ID" value="XCC94283.1"/>
    <property type="molecule type" value="Genomic_DNA"/>
</dbReference>
<evidence type="ECO:0000259" key="7">
    <source>
        <dbReference type="Pfam" id="PF09864"/>
    </source>
</evidence>
<organism evidence="8">
    <name type="scientific">Alloyangia sp. H15</name>
    <dbReference type="NCBI Taxonomy" id="3029062"/>
    <lineage>
        <taxon>Bacteria</taxon>
        <taxon>Pseudomonadati</taxon>
        <taxon>Pseudomonadota</taxon>
        <taxon>Alphaproteobacteria</taxon>
        <taxon>Rhodobacterales</taxon>
        <taxon>Roseobacteraceae</taxon>
        <taxon>Alloyangia</taxon>
    </lineage>
</organism>
<evidence type="ECO:0000256" key="2">
    <source>
        <dbReference type="ARBA" id="ARBA00023136"/>
    </source>
</evidence>
<dbReference type="AlphaFoldDB" id="A0AAU8AH56"/>
<evidence type="ECO:0000256" key="1">
    <source>
        <dbReference type="ARBA" id="ARBA00022729"/>
    </source>
</evidence>
<evidence type="ECO:0000256" key="4">
    <source>
        <dbReference type="ARBA" id="ARBA00023288"/>
    </source>
</evidence>
<feature type="signal peptide" evidence="5">
    <location>
        <begin position="1"/>
        <end position="19"/>
    </location>
</feature>
<evidence type="ECO:0000259" key="6">
    <source>
        <dbReference type="Pfam" id="PF03724"/>
    </source>
</evidence>
<name>A0AAU8AH56_9RHOB</name>
<proteinExistence type="predicted"/>
<sequence>MVLRWILGALVVASGPAGAEELPVYVDLGCEDAELALTLQGDSGTLHFSGAEMPMARARTASGVKFDSVDDPETHVWTRGDEAMVRIAGQDFSNCRVDRVTQVTEVRWTLASVDGHALEGSAPELSFGEDGSVAGRIACGTLEGSWEFEEGLLHIAAEPAASETCAPGDGAQDKALLAALGAVTGLGFSPDGALELRAGDVTRISATQ</sequence>
<keyword evidence="1 5" id="KW-0732">Signal</keyword>
<keyword evidence="3" id="KW-0564">Palmitate</keyword>
<keyword evidence="2" id="KW-0472">Membrane</keyword>
<dbReference type="SUPFAM" id="SSF141488">
    <property type="entry name" value="YdhA-like"/>
    <property type="match status" value="1"/>
</dbReference>
<dbReference type="InterPro" id="IPR018660">
    <property type="entry name" value="MliC"/>
</dbReference>
<dbReference type="Gene3D" id="2.40.128.270">
    <property type="match status" value="1"/>
</dbReference>
<reference evidence="8" key="1">
    <citation type="submission" date="2023-02" db="EMBL/GenBank/DDBJ databases">
        <title>Description and genomic characterization of Salipiger bruguierae sp. nov., isolated from the sediment of mangrove plant Bruguiera sexangula.</title>
        <authorList>
            <person name="Long M."/>
        </authorList>
    </citation>
    <scope>NUCLEOTIDE SEQUENCE</scope>
    <source>
        <strain evidence="8">H15</strain>
    </source>
</reference>
<feature type="domain" description="DUF306" evidence="6">
    <location>
        <begin position="102"/>
        <end position="200"/>
    </location>
</feature>
<evidence type="ECO:0000256" key="3">
    <source>
        <dbReference type="ARBA" id="ARBA00023139"/>
    </source>
</evidence>
<keyword evidence="4" id="KW-0449">Lipoprotein</keyword>